<dbReference type="InterPro" id="IPR056882">
    <property type="entry name" value="MOM1_dom"/>
</dbReference>
<evidence type="ECO:0000313" key="4">
    <source>
        <dbReference type="Proteomes" id="UP001454036"/>
    </source>
</evidence>
<dbReference type="Pfam" id="PF25029">
    <property type="entry name" value="MOM1"/>
    <property type="match status" value="1"/>
</dbReference>
<feature type="compositionally biased region" description="Low complexity" evidence="1">
    <location>
        <begin position="696"/>
        <end position="710"/>
    </location>
</feature>
<proteinExistence type="predicted"/>
<gene>
    <name evidence="3" type="ORF">LIER_18008</name>
</gene>
<evidence type="ECO:0000256" key="1">
    <source>
        <dbReference type="SAM" id="MobiDB-lite"/>
    </source>
</evidence>
<dbReference type="InterPro" id="IPR039322">
    <property type="entry name" value="MOM1"/>
</dbReference>
<feature type="region of interest" description="Disordered" evidence="1">
    <location>
        <begin position="194"/>
        <end position="215"/>
    </location>
</feature>
<reference evidence="3 4" key="1">
    <citation type="submission" date="2024-01" db="EMBL/GenBank/DDBJ databases">
        <title>The complete chloroplast genome sequence of Lithospermum erythrorhizon: insights into the phylogenetic relationship among Boraginaceae species and the maternal lineages of purple gromwells.</title>
        <authorList>
            <person name="Okada T."/>
            <person name="Watanabe K."/>
        </authorList>
    </citation>
    <scope>NUCLEOTIDE SEQUENCE [LARGE SCALE GENOMIC DNA]</scope>
</reference>
<dbReference type="GO" id="GO:0031507">
    <property type="term" value="P:heterochromatin formation"/>
    <property type="evidence" value="ECO:0007669"/>
    <property type="project" value="InterPro"/>
</dbReference>
<feature type="compositionally biased region" description="Basic and acidic residues" evidence="1">
    <location>
        <begin position="1"/>
        <end position="10"/>
    </location>
</feature>
<feature type="region of interest" description="Disordered" evidence="1">
    <location>
        <begin position="1077"/>
        <end position="1156"/>
    </location>
</feature>
<sequence length="1756" mass="195733">MASRKSERLMKQQTPQITLVKKKPKNYENPNIQQTPLRRSERGKNDISNSLESMFFAKGANLFEENRKNPKEKSLNMLNVDEKKDGFVRKNNQESRGVKRRKINGKSFRALFRSQETNEFGSADGPSEVDCDVSQLSDSKLMEPQDEEGDKSLRELVNDTEEECLKGFEEAVVILASDSQSSVAIISRDVGEADLSNSRSRSSTEKGSNEPPDMAPSVAANVVGETLTDNTCFSAEFSPELEIVESDSIRVSEGFNALKNSNQSLDSKNPEPSKFVEYWVPVQISNLQLEQYCATLLSNSVYLCSCSKNDIVGTHHEILNTIRKCCDHPYLVDSTLQGSITKGLPLSDILDAGIKASGKLQLLDMILSEIKARQLRVLILFQPIVGSAIPIGEILEDFVSQRFGQNSYERVDKHHHTKKQAAALNRFNKKESGQFVFLLEKGACVPSIKLSSVDTVVMFDSDWNAGNDLKALQKLSIDTQFPQIKVFRLYSACTSEEKALILAKQDIHLDNNLQNISCINSATLLSWGASNLFDRLEEFHASKSRSMFVDIACEDLLANNVLREFQAILTAESGLKDPENSLIAKVWQLRGVYCTNFPLLGESKIQSAIGEEPHIFWKNLLAGRSPCWRYPCSMSRNRKRVQNFDEPSKEQEIDSDSVKKHGKVIDNGVNSSPHKEPAAGHKIRHENQSLPVPAMGSGISSPSPASSLNSHDNTYLPEGNQDQSMERFISNEQKSIHNYLTAQMEKLCEILAFEENMKSVLHLFLGYVVENHRVSKENVAIFQALQISLCWIAASMLKKKIDRQESLKLAKQKMNFECSDEQADCIYKMLRRLKRTFLQQPNIIKKLQELINPTSTEEHVLKDILDAKTLESIHIRSENQETAHEENLTDLAHAQGDQSYNHESRKKSILCEKQQEEIDEFHKRWEDEKLHLEKKKSVRGAFTRQIHSHNIDVRTKNLKMLDTEFSRKLEEHKKLMEAGLKDLKAKHLSAKYRETENRISDEVLVCNFPTTRLSTFNEEERTSVLRDEEPIKVVCPSFSFVNYQSERHPKSDRETHEKQPSTSNVLYHNHLLKGIDSENTVTSNGESHDKTFPGGANESDDVQEEVRSIDDPDTDTTVIQSTRVEDSENKVVGSDSPDLLVNQTDDANGTDPSSDQATLVAHSHEAIDSVNHAISTPLRQVQGEDHPNEDNLPDFGEFVESENVVQLVTTHNLTTEAGGASSEPADNRRTAETNYPTCFEKQPPSVEYLPLGSDSCGSASQSFSDGCTPFQATETTHQVEEPPNHSQHQPQVRETLGPSSSSDIRNPMIGNNRHNQPPAGNQGGEPSSGLFVSPHRDVQAVVVDNGLDQRINEVVLQPASQLRLSNSRISSQADPLKIELEKLCKEIEVATKGHENLKSQLRSDCEKEIEEVVSEIRNKYKAKVQDAEAMFQLKKKALHSNVHKVSLNKILADGFSAECTKYVDVWPSGAQRQQVMSSGFMHQIQQIPLQLTRGRSNVGSSSAVNTIYDQQATSLTLPGEPRLATPQVGASSRPPIINSISCPQTNARLGADFRAVAPHLQSARADVRAVAPHLRPSGVDIRVEADFRAAAPHLQSARANVRAIAPHLRPAGAYIRAAAPHLQTIRPPVSVPDPSHSSLPHNQPPRTLPSQVLHVQPEELLSQRSSSIQPSEPSPRIPLMPAQVRLPLSQTSGPHISLSGSQIVGLASHHSTRPSELELLRDIDRRFKAVLPNPMVQGSVPSTIVSTDVVYLSDDE</sequence>
<dbReference type="Gene3D" id="3.40.50.300">
    <property type="entry name" value="P-loop containing nucleotide triphosphate hydrolases"/>
    <property type="match status" value="1"/>
</dbReference>
<feature type="compositionally biased region" description="Polar residues" evidence="1">
    <location>
        <begin position="1141"/>
        <end position="1156"/>
    </location>
</feature>
<keyword evidence="4" id="KW-1185">Reference proteome</keyword>
<dbReference type="PANTHER" id="PTHR35116:SF2">
    <property type="entry name" value="ATP-DEPENDENT HELICASE FAMILY PROTEIN-RELATED"/>
    <property type="match status" value="1"/>
</dbReference>
<dbReference type="Gene3D" id="6.10.250.1310">
    <property type="match status" value="1"/>
</dbReference>
<dbReference type="InterPro" id="IPR027417">
    <property type="entry name" value="P-loop_NTPase"/>
</dbReference>
<accession>A0AAV3QCH7</accession>
<feature type="compositionally biased region" description="Basic and acidic residues" evidence="1">
    <location>
        <begin position="1045"/>
        <end position="1059"/>
    </location>
</feature>
<dbReference type="SUPFAM" id="SSF52540">
    <property type="entry name" value="P-loop containing nucleoside triphosphate hydrolases"/>
    <property type="match status" value="1"/>
</dbReference>
<feature type="region of interest" description="Disordered" evidence="1">
    <location>
        <begin position="641"/>
        <end position="681"/>
    </location>
</feature>
<dbReference type="Proteomes" id="UP001454036">
    <property type="component" value="Unassembled WGS sequence"/>
</dbReference>
<feature type="region of interest" description="Disordered" evidence="1">
    <location>
        <begin position="1625"/>
        <end position="1649"/>
    </location>
</feature>
<evidence type="ECO:0000313" key="3">
    <source>
        <dbReference type="EMBL" id="GAA0161770.1"/>
    </source>
</evidence>
<organism evidence="3 4">
    <name type="scientific">Lithospermum erythrorhizon</name>
    <name type="common">Purple gromwell</name>
    <name type="synonym">Lithospermum officinale var. erythrorhizon</name>
    <dbReference type="NCBI Taxonomy" id="34254"/>
    <lineage>
        <taxon>Eukaryota</taxon>
        <taxon>Viridiplantae</taxon>
        <taxon>Streptophyta</taxon>
        <taxon>Embryophyta</taxon>
        <taxon>Tracheophyta</taxon>
        <taxon>Spermatophyta</taxon>
        <taxon>Magnoliopsida</taxon>
        <taxon>eudicotyledons</taxon>
        <taxon>Gunneridae</taxon>
        <taxon>Pentapetalae</taxon>
        <taxon>asterids</taxon>
        <taxon>lamiids</taxon>
        <taxon>Boraginales</taxon>
        <taxon>Boraginaceae</taxon>
        <taxon>Boraginoideae</taxon>
        <taxon>Lithospermeae</taxon>
        <taxon>Lithospermum</taxon>
    </lineage>
</organism>
<feature type="domain" description="MOM1 alpha-helical" evidence="2">
    <location>
        <begin position="731"/>
        <end position="847"/>
    </location>
</feature>
<comment type="caution">
    <text evidence="3">The sequence shown here is derived from an EMBL/GenBank/DDBJ whole genome shotgun (WGS) entry which is preliminary data.</text>
</comment>
<feature type="region of interest" description="Disordered" evidence="1">
    <location>
        <begin position="1275"/>
        <end position="1332"/>
    </location>
</feature>
<feature type="compositionally biased region" description="Polar residues" evidence="1">
    <location>
        <begin position="28"/>
        <end position="37"/>
    </location>
</feature>
<dbReference type="PANTHER" id="PTHR35116">
    <property type="entry name" value="HELICASE PROTEIN MOM1"/>
    <property type="match status" value="1"/>
</dbReference>
<feature type="region of interest" description="Disordered" evidence="1">
    <location>
        <begin position="695"/>
        <end position="714"/>
    </location>
</feature>
<evidence type="ECO:0000259" key="2">
    <source>
        <dbReference type="Pfam" id="PF25029"/>
    </source>
</evidence>
<feature type="compositionally biased region" description="Basic and acidic residues" evidence="1">
    <location>
        <begin position="642"/>
        <end position="659"/>
    </location>
</feature>
<feature type="region of interest" description="Disordered" evidence="1">
    <location>
        <begin position="1045"/>
        <end position="1064"/>
    </location>
</feature>
<feature type="region of interest" description="Disordered" evidence="1">
    <location>
        <begin position="117"/>
        <end position="151"/>
    </location>
</feature>
<dbReference type="EMBL" id="BAABME010004270">
    <property type="protein sequence ID" value="GAA0161770.1"/>
    <property type="molecule type" value="Genomic_DNA"/>
</dbReference>
<name>A0AAV3QCH7_LITER</name>
<protein>
    <recommendedName>
        <fullName evidence="2">MOM1 alpha-helical domain-containing protein</fullName>
    </recommendedName>
</protein>
<feature type="compositionally biased region" description="Low complexity" evidence="1">
    <location>
        <begin position="1632"/>
        <end position="1641"/>
    </location>
</feature>
<feature type="compositionally biased region" description="Polar residues" evidence="1">
    <location>
        <begin position="1284"/>
        <end position="1304"/>
    </location>
</feature>
<feature type="region of interest" description="Disordered" evidence="1">
    <location>
        <begin position="1"/>
        <end position="48"/>
    </location>
</feature>